<evidence type="ECO:0000313" key="2">
    <source>
        <dbReference type="Proteomes" id="UP000887116"/>
    </source>
</evidence>
<reference evidence="1" key="1">
    <citation type="submission" date="2020-07" db="EMBL/GenBank/DDBJ databases">
        <title>Multicomponent nature underlies the extraordinary mechanical properties of spider dragline silk.</title>
        <authorList>
            <person name="Kono N."/>
            <person name="Nakamura H."/>
            <person name="Mori M."/>
            <person name="Yoshida Y."/>
            <person name="Ohtoshi R."/>
            <person name="Malay A.D."/>
            <person name="Moran D.A.P."/>
            <person name="Tomita M."/>
            <person name="Numata K."/>
            <person name="Arakawa K."/>
        </authorList>
    </citation>
    <scope>NUCLEOTIDE SEQUENCE</scope>
</reference>
<gene>
    <name evidence="1" type="ORF">TNCT_687861</name>
</gene>
<dbReference type="AlphaFoldDB" id="A0A8X6K5U8"/>
<accession>A0A8X6K5U8</accession>
<proteinExistence type="predicted"/>
<comment type="caution">
    <text evidence="1">The sequence shown here is derived from an EMBL/GenBank/DDBJ whole genome shotgun (WGS) entry which is preliminary data.</text>
</comment>
<keyword evidence="2" id="KW-1185">Reference proteome</keyword>
<sequence>MYCGWNFNAKHRSWNPHGTTNKAGTALHNYARHVVTPSRHHLTPPGYPASLTTSHPYRHRSVLWTQQHHSEYRYELTSDHNPVHFVINFNFHISHLLNCKTSPTGTNFKTFSLQ</sequence>
<dbReference type="OrthoDB" id="412981at2759"/>
<dbReference type="Proteomes" id="UP000887116">
    <property type="component" value="Unassembled WGS sequence"/>
</dbReference>
<dbReference type="EMBL" id="BMAO01009716">
    <property type="protein sequence ID" value="GFR32871.1"/>
    <property type="molecule type" value="Genomic_DNA"/>
</dbReference>
<organism evidence="1 2">
    <name type="scientific">Trichonephila clavata</name>
    <name type="common">Joro spider</name>
    <name type="synonym">Nephila clavata</name>
    <dbReference type="NCBI Taxonomy" id="2740835"/>
    <lineage>
        <taxon>Eukaryota</taxon>
        <taxon>Metazoa</taxon>
        <taxon>Ecdysozoa</taxon>
        <taxon>Arthropoda</taxon>
        <taxon>Chelicerata</taxon>
        <taxon>Arachnida</taxon>
        <taxon>Araneae</taxon>
        <taxon>Araneomorphae</taxon>
        <taxon>Entelegynae</taxon>
        <taxon>Araneoidea</taxon>
        <taxon>Nephilidae</taxon>
        <taxon>Trichonephila</taxon>
    </lineage>
</organism>
<evidence type="ECO:0000313" key="1">
    <source>
        <dbReference type="EMBL" id="GFR32871.1"/>
    </source>
</evidence>
<name>A0A8X6K5U8_TRICU</name>
<protein>
    <submittedName>
        <fullName evidence="1">Uncharacterized protein</fullName>
    </submittedName>
</protein>